<accession>A0ABU4RMQ0</accession>
<evidence type="ECO:0000256" key="1">
    <source>
        <dbReference type="SAM" id="SignalP"/>
    </source>
</evidence>
<gene>
    <name evidence="2" type="ORF">SCD90_08515</name>
</gene>
<proteinExistence type="predicted"/>
<reference evidence="2 3" key="1">
    <citation type="submission" date="2023-11" db="EMBL/GenBank/DDBJ databases">
        <authorList>
            <person name="Bao R."/>
        </authorList>
    </citation>
    <scope>NUCLEOTIDE SEQUENCE [LARGE SCALE GENOMIC DNA]</scope>
    <source>
        <strain evidence="2 3">PJ23</strain>
    </source>
</reference>
<evidence type="ECO:0008006" key="4">
    <source>
        <dbReference type="Google" id="ProtNLM"/>
    </source>
</evidence>
<keyword evidence="1" id="KW-0732">Signal</keyword>
<keyword evidence="3" id="KW-1185">Reference proteome</keyword>
<sequence length="285" mass="29652">MRQRWIFAALALICGFAFGGGEAGAVTIGGDARLTLPEFAAKTGQPLSTFEKRYAATGMMICAGVYSTAQLTIRNDLVTTAAHAFYDPEGNPRGNLSSCVFAIDVEGVVHHLPLIATSLRVGSRNPYAVAPAYDWAVVQLAAPVPEARPYMLGKNVAAGSEIVLLAHRHRGWVHDGSKAIEGCRVRAERTAASGDPREIGIDCSAGEGASGSAIMTPGDGGSIVGIYVGWRSTHPETAGPYSSTHMNFGIAIEGEFRNAVIAASSLPDPAQPIAAAATQGASTTR</sequence>
<dbReference type="EMBL" id="JAXAFJ010000004">
    <property type="protein sequence ID" value="MDX6806106.1"/>
    <property type="molecule type" value="Genomic_DNA"/>
</dbReference>
<protein>
    <recommendedName>
        <fullName evidence="4">Serine protease</fullName>
    </recommendedName>
</protein>
<name>A0ABU4RMQ0_9HYPH</name>
<dbReference type="InterPro" id="IPR009003">
    <property type="entry name" value="Peptidase_S1_PA"/>
</dbReference>
<dbReference type="RefSeq" id="WP_319844229.1">
    <property type="nucleotide sequence ID" value="NZ_JAXAFJ010000004.1"/>
</dbReference>
<dbReference type="SUPFAM" id="SSF50494">
    <property type="entry name" value="Trypsin-like serine proteases"/>
    <property type="match status" value="1"/>
</dbReference>
<dbReference type="Pfam" id="PF13365">
    <property type="entry name" value="Trypsin_2"/>
    <property type="match status" value="1"/>
</dbReference>
<evidence type="ECO:0000313" key="3">
    <source>
        <dbReference type="Proteomes" id="UP001274321"/>
    </source>
</evidence>
<evidence type="ECO:0000313" key="2">
    <source>
        <dbReference type="EMBL" id="MDX6806106.1"/>
    </source>
</evidence>
<feature type="signal peptide" evidence="1">
    <location>
        <begin position="1"/>
        <end position="19"/>
    </location>
</feature>
<dbReference type="Gene3D" id="2.40.10.10">
    <property type="entry name" value="Trypsin-like serine proteases"/>
    <property type="match status" value="2"/>
</dbReference>
<dbReference type="Proteomes" id="UP001274321">
    <property type="component" value="Unassembled WGS sequence"/>
</dbReference>
<dbReference type="InterPro" id="IPR043504">
    <property type="entry name" value="Peptidase_S1_PA_chymotrypsin"/>
</dbReference>
<feature type="chain" id="PRO_5047023089" description="Serine protease" evidence="1">
    <location>
        <begin position="20"/>
        <end position="285"/>
    </location>
</feature>
<organism evidence="2 3">
    <name type="scientific">Terrihabitans rhizophilus</name>
    <dbReference type="NCBI Taxonomy" id="3092662"/>
    <lineage>
        <taxon>Bacteria</taxon>
        <taxon>Pseudomonadati</taxon>
        <taxon>Pseudomonadota</taxon>
        <taxon>Alphaproteobacteria</taxon>
        <taxon>Hyphomicrobiales</taxon>
        <taxon>Terrihabitans</taxon>
    </lineage>
</organism>
<comment type="caution">
    <text evidence="2">The sequence shown here is derived from an EMBL/GenBank/DDBJ whole genome shotgun (WGS) entry which is preliminary data.</text>
</comment>